<keyword evidence="2" id="KW-0547">Nucleotide-binding</keyword>
<sequence>MIIHCHINDYSSQHISADYWADHWTERYYNVTMASKEEIRIVLIGKTGSGKSSTANTITGKSGDIAKKFKECCGFDSKTKKMQCEKVERFGNI</sequence>
<evidence type="ECO:0000256" key="2">
    <source>
        <dbReference type="ARBA" id="ARBA00022741"/>
    </source>
</evidence>
<dbReference type="InterPro" id="IPR006703">
    <property type="entry name" value="G_AIG1"/>
</dbReference>
<accession>A0A8S3RNE3</accession>
<dbReference type="Proteomes" id="UP000683360">
    <property type="component" value="Unassembled WGS sequence"/>
</dbReference>
<evidence type="ECO:0000313" key="4">
    <source>
        <dbReference type="EMBL" id="CAG2211010.1"/>
    </source>
</evidence>
<dbReference type="Pfam" id="PF04548">
    <property type="entry name" value="AIG1"/>
    <property type="match status" value="1"/>
</dbReference>
<dbReference type="Gene3D" id="3.40.50.300">
    <property type="entry name" value="P-loop containing nucleotide triphosphate hydrolases"/>
    <property type="match status" value="1"/>
</dbReference>
<dbReference type="AlphaFoldDB" id="A0A8S3RNE3"/>
<name>A0A8S3RNE3_MYTED</name>
<comment type="caution">
    <text evidence="4">The sequence shown here is derived from an EMBL/GenBank/DDBJ whole genome shotgun (WGS) entry which is preliminary data.</text>
</comment>
<evidence type="ECO:0000256" key="1">
    <source>
        <dbReference type="ARBA" id="ARBA00008535"/>
    </source>
</evidence>
<evidence type="ECO:0000259" key="3">
    <source>
        <dbReference type="Pfam" id="PF04548"/>
    </source>
</evidence>
<reference evidence="4" key="1">
    <citation type="submission" date="2021-03" db="EMBL/GenBank/DDBJ databases">
        <authorList>
            <person name="Bekaert M."/>
        </authorList>
    </citation>
    <scope>NUCLEOTIDE SEQUENCE</scope>
</reference>
<dbReference type="GO" id="GO:0005525">
    <property type="term" value="F:GTP binding"/>
    <property type="evidence" value="ECO:0007669"/>
    <property type="project" value="InterPro"/>
</dbReference>
<proteinExistence type="inferred from homology"/>
<feature type="domain" description="AIG1-type G" evidence="3">
    <location>
        <begin position="40"/>
        <end position="83"/>
    </location>
</feature>
<organism evidence="4 5">
    <name type="scientific">Mytilus edulis</name>
    <name type="common">Blue mussel</name>
    <dbReference type="NCBI Taxonomy" id="6550"/>
    <lineage>
        <taxon>Eukaryota</taxon>
        <taxon>Metazoa</taxon>
        <taxon>Spiralia</taxon>
        <taxon>Lophotrochozoa</taxon>
        <taxon>Mollusca</taxon>
        <taxon>Bivalvia</taxon>
        <taxon>Autobranchia</taxon>
        <taxon>Pteriomorphia</taxon>
        <taxon>Mytilida</taxon>
        <taxon>Mytiloidea</taxon>
        <taxon>Mytilidae</taxon>
        <taxon>Mytilinae</taxon>
        <taxon>Mytilus</taxon>
    </lineage>
</organism>
<dbReference type="SUPFAM" id="SSF52540">
    <property type="entry name" value="P-loop containing nucleoside triphosphate hydrolases"/>
    <property type="match status" value="1"/>
</dbReference>
<evidence type="ECO:0000313" key="5">
    <source>
        <dbReference type="Proteomes" id="UP000683360"/>
    </source>
</evidence>
<gene>
    <name evidence="4" type="ORF">MEDL_25076</name>
</gene>
<dbReference type="EMBL" id="CAJPWZ010001251">
    <property type="protein sequence ID" value="CAG2211010.1"/>
    <property type="molecule type" value="Genomic_DNA"/>
</dbReference>
<dbReference type="OrthoDB" id="9982588at2759"/>
<comment type="similarity">
    <text evidence="1">Belongs to the TRAFAC class TrmE-Era-EngA-EngB-Septin-like GTPase superfamily. AIG1/Toc34/Toc159-like paraseptin GTPase family. IAN subfamily.</text>
</comment>
<keyword evidence="5" id="KW-1185">Reference proteome</keyword>
<protein>
    <recommendedName>
        <fullName evidence="3">AIG1-type G domain-containing protein</fullName>
    </recommendedName>
</protein>
<dbReference type="InterPro" id="IPR027417">
    <property type="entry name" value="P-loop_NTPase"/>
</dbReference>